<dbReference type="Proteomes" id="UP001215598">
    <property type="component" value="Unassembled WGS sequence"/>
</dbReference>
<accession>A0AAD7HY60</accession>
<organism evidence="1 2">
    <name type="scientific">Mycena metata</name>
    <dbReference type="NCBI Taxonomy" id="1033252"/>
    <lineage>
        <taxon>Eukaryota</taxon>
        <taxon>Fungi</taxon>
        <taxon>Dikarya</taxon>
        <taxon>Basidiomycota</taxon>
        <taxon>Agaricomycotina</taxon>
        <taxon>Agaricomycetes</taxon>
        <taxon>Agaricomycetidae</taxon>
        <taxon>Agaricales</taxon>
        <taxon>Marasmiineae</taxon>
        <taxon>Mycenaceae</taxon>
        <taxon>Mycena</taxon>
    </lineage>
</organism>
<protein>
    <submittedName>
        <fullName evidence="1">Uncharacterized protein</fullName>
    </submittedName>
</protein>
<keyword evidence="2" id="KW-1185">Reference proteome</keyword>
<reference evidence="1" key="1">
    <citation type="submission" date="2023-03" db="EMBL/GenBank/DDBJ databases">
        <title>Massive genome expansion in bonnet fungi (Mycena s.s.) driven by repeated elements and novel gene families across ecological guilds.</title>
        <authorList>
            <consortium name="Lawrence Berkeley National Laboratory"/>
            <person name="Harder C.B."/>
            <person name="Miyauchi S."/>
            <person name="Viragh M."/>
            <person name="Kuo A."/>
            <person name="Thoen E."/>
            <person name="Andreopoulos B."/>
            <person name="Lu D."/>
            <person name="Skrede I."/>
            <person name="Drula E."/>
            <person name="Henrissat B."/>
            <person name="Morin E."/>
            <person name="Kohler A."/>
            <person name="Barry K."/>
            <person name="LaButti K."/>
            <person name="Morin E."/>
            <person name="Salamov A."/>
            <person name="Lipzen A."/>
            <person name="Mereny Z."/>
            <person name="Hegedus B."/>
            <person name="Baldrian P."/>
            <person name="Stursova M."/>
            <person name="Weitz H."/>
            <person name="Taylor A."/>
            <person name="Grigoriev I.V."/>
            <person name="Nagy L.G."/>
            <person name="Martin F."/>
            <person name="Kauserud H."/>
        </authorList>
    </citation>
    <scope>NUCLEOTIDE SEQUENCE</scope>
    <source>
        <strain evidence="1">CBHHK182m</strain>
    </source>
</reference>
<proteinExistence type="predicted"/>
<sequence length="293" mass="32867">MKVSGARWGKRRWGQLVGRKPCTNSEGVYGGRLTHLKERGLEVRLIVDSPQQKIVMRKEPCRRRLSTKFDVEVAEDPQELESTSAMNKTAHRSKIGRAVWGLRDRAGHFSPTTAKWLTLPEDRQSFGIAIGLIGKDKMRNESSAQFSGAYRRLLQEPPGSGVNLPCCRQMLSERARDSDTSVATMLGINQEIAYGGREEHKRLDFRCLTVVWRKGKVVEGVNGGMRRGTARDDMHVETGTRWSRQMTSHGSCSTETAARAQERRKWRAILKSSRNTISSRKGATRTVGGVDTV</sequence>
<comment type="caution">
    <text evidence="1">The sequence shown here is derived from an EMBL/GenBank/DDBJ whole genome shotgun (WGS) entry which is preliminary data.</text>
</comment>
<name>A0AAD7HY60_9AGAR</name>
<gene>
    <name evidence="1" type="ORF">B0H16DRAFT_1469311</name>
</gene>
<dbReference type="EMBL" id="JARKIB010000155">
    <property type="protein sequence ID" value="KAJ7731067.1"/>
    <property type="molecule type" value="Genomic_DNA"/>
</dbReference>
<evidence type="ECO:0000313" key="2">
    <source>
        <dbReference type="Proteomes" id="UP001215598"/>
    </source>
</evidence>
<evidence type="ECO:0000313" key="1">
    <source>
        <dbReference type="EMBL" id="KAJ7731067.1"/>
    </source>
</evidence>
<dbReference type="AlphaFoldDB" id="A0AAD7HY60"/>